<evidence type="ECO:0000256" key="1">
    <source>
        <dbReference type="SAM" id="Phobius"/>
    </source>
</evidence>
<dbReference type="AlphaFoldDB" id="A0A1F8EDY4"/>
<evidence type="ECO:0000313" key="2">
    <source>
        <dbReference type="EMBL" id="OGM99056.1"/>
    </source>
</evidence>
<keyword evidence="1" id="KW-0472">Membrane</keyword>
<sequence length="103" mass="11869">MRQHNIKIHERDVVIWVNVSLAGVILLLLFYYVMIANSIASKNYRTQILQDKIESLTEINSILMSKKLILENPATLLSFAHVQQLVEVKNVSYIFEGKNVAQR</sequence>
<feature type="transmembrane region" description="Helical" evidence="1">
    <location>
        <begin position="12"/>
        <end position="34"/>
    </location>
</feature>
<protein>
    <submittedName>
        <fullName evidence="2">Uncharacterized protein</fullName>
    </submittedName>
</protein>
<gene>
    <name evidence="2" type="ORF">A2817_01695</name>
</gene>
<keyword evidence="1" id="KW-1133">Transmembrane helix</keyword>
<dbReference type="Proteomes" id="UP000177594">
    <property type="component" value="Unassembled WGS sequence"/>
</dbReference>
<evidence type="ECO:0000313" key="3">
    <source>
        <dbReference type="Proteomes" id="UP000177594"/>
    </source>
</evidence>
<keyword evidence="1" id="KW-0812">Transmembrane</keyword>
<reference evidence="2 3" key="1">
    <citation type="journal article" date="2016" name="Nat. Commun.">
        <title>Thousands of microbial genomes shed light on interconnected biogeochemical processes in an aquifer system.</title>
        <authorList>
            <person name="Anantharaman K."/>
            <person name="Brown C.T."/>
            <person name="Hug L.A."/>
            <person name="Sharon I."/>
            <person name="Castelle C.J."/>
            <person name="Probst A.J."/>
            <person name="Thomas B.C."/>
            <person name="Singh A."/>
            <person name="Wilkins M.J."/>
            <person name="Karaoz U."/>
            <person name="Brodie E.L."/>
            <person name="Williams K.H."/>
            <person name="Hubbard S.S."/>
            <person name="Banfield J.F."/>
        </authorList>
    </citation>
    <scope>NUCLEOTIDE SEQUENCE [LARGE SCALE GENOMIC DNA]</scope>
</reference>
<proteinExistence type="predicted"/>
<dbReference type="EMBL" id="MGIZ01000029">
    <property type="protein sequence ID" value="OGM99056.1"/>
    <property type="molecule type" value="Genomic_DNA"/>
</dbReference>
<comment type="caution">
    <text evidence="2">The sequence shown here is derived from an EMBL/GenBank/DDBJ whole genome shotgun (WGS) entry which is preliminary data.</text>
</comment>
<accession>A0A1F8EDY4</accession>
<organism evidence="2 3">
    <name type="scientific">Candidatus Yanofskybacteria bacterium RIFCSPHIGHO2_01_FULL_39_8b</name>
    <dbReference type="NCBI Taxonomy" id="1802659"/>
    <lineage>
        <taxon>Bacteria</taxon>
        <taxon>Candidatus Yanofskyibacteriota</taxon>
    </lineage>
</organism>
<name>A0A1F8EDY4_9BACT</name>